<feature type="chain" id="PRO_5030548655" evidence="1">
    <location>
        <begin position="21"/>
        <end position="86"/>
    </location>
</feature>
<gene>
    <name evidence="2" type="ORF">HERILL_LOCUS4</name>
</gene>
<sequence>MNLRGFYAFIVVLLICGVSAASVSRVVHIDANTGADKGFWRKKVIWKPRMVKDWEERRYVVGIWKKVWGPVEVKEWVPFPKPLPSW</sequence>
<dbReference type="Proteomes" id="UP000594454">
    <property type="component" value="Chromosome 1"/>
</dbReference>
<protein>
    <submittedName>
        <fullName evidence="2">Uncharacterized protein</fullName>
    </submittedName>
</protein>
<dbReference type="InParanoid" id="A0A7R8U9H1"/>
<name>A0A7R8U9H1_HERIL</name>
<keyword evidence="1" id="KW-0732">Signal</keyword>
<evidence type="ECO:0000313" key="2">
    <source>
        <dbReference type="EMBL" id="CAD7076599.1"/>
    </source>
</evidence>
<feature type="signal peptide" evidence="1">
    <location>
        <begin position="1"/>
        <end position="20"/>
    </location>
</feature>
<dbReference type="OrthoDB" id="6743392at2759"/>
<dbReference type="Pfam" id="PF16086">
    <property type="entry name" value="DUF4816"/>
    <property type="match status" value="1"/>
</dbReference>
<dbReference type="EMBL" id="LR899009">
    <property type="protein sequence ID" value="CAD7076599.1"/>
    <property type="molecule type" value="Genomic_DNA"/>
</dbReference>
<organism evidence="2 3">
    <name type="scientific">Hermetia illucens</name>
    <name type="common">Black soldier fly</name>
    <dbReference type="NCBI Taxonomy" id="343691"/>
    <lineage>
        <taxon>Eukaryota</taxon>
        <taxon>Metazoa</taxon>
        <taxon>Ecdysozoa</taxon>
        <taxon>Arthropoda</taxon>
        <taxon>Hexapoda</taxon>
        <taxon>Insecta</taxon>
        <taxon>Pterygota</taxon>
        <taxon>Neoptera</taxon>
        <taxon>Endopterygota</taxon>
        <taxon>Diptera</taxon>
        <taxon>Brachycera</taxon>
        <taxon>Stratiomyomorpha</taxon>
        <taxon>Stratiomyidae</taxon>
        <taxon>Hermetiinae</taxon>
        <taxon>Hermetia</taxon>
    </lineage>
</organism>
<evidence type="ECO:0000256" key="1">
    <source>
        <dbReference type="SAM" id="SignalP"/>
    </source>
</evidence>
<keyword evidence="3" id="KW-1185">Reference proteome</keyword>
<dbReference type="AlphaFoldDB" id="A0A7R8U9H1"/>
<dbReference type="OMA" id="KYWRAKR"/>
<accession>A0A7R8U9H1</accession>
<dbReference type="InterPro" id="IPR032134">
    <property type="entry name" value="DUF4816"/>
</dbReference>
<evidence type="ECO:0000313" key="3">
    <source>
        <dbReference type="Proteomes" id="UP000594454"/>
    </source>
</evidence>
<reference evidence="2 3" key="1">
    <citation type="submission" date="2020-11" db="EMBL/GenBank/DDBJ databases">
        <authorList>
            <person name="Wallbank WR R."/>
            <person name="Pardo Diaz C."/>
            <person name="Kozak K."/>
            <person name="Martin S."/>
            <person name="Jiggins C."/>
            <person name="Moest M."/>
            <person name="Warren A I."/>
            <person name="Generalovic N T."/>
            <person name="Byers J.R.P. K."/>
            <person name="Montejo-Kovacevich G."/>
            <person name="Yen C E."/>
        </authorList>
    </citation>
    <scope>NUCLEOTIDE SEQUENCE [LARGE SCALE GENOMIC DNA]</scope>
</reference>
<proteinExistence type="predicted"/>